<feature type="signal peptide" evidence="5">
    <location>
        <begin position="1"/>
        <end position="15"/>
    </location>
</feature>
<name>A0A0C3HN01_OIDMZ</name>
<dbReference type="Pfam" id="PF01565">
    <property type="entry name" value="FAD_binding_4"/>
    <property type="match status" value="1"/>
</dbReference>
<dbReference type="AlphaFoldDB" id="A0A0C3HN01"/>
<evidence type="ECO:0000256" key="2">
    <source>
        <dbReference type="ARBA" id="ARBA00022630"/>
    </source>
</evidence>
<reference evidence="7 8" key="1">
    <citation type="submission" date="2014-04" db="EMBL/GenBank/DDBJ databases">
        <authorList>
            <consortium name="DOE Joint Genome Institute"/>
            <person name="Kuo A."/>
            <person name="Martino E."/>
            <person name="Perotto S."/>
            <person name="Kohler A."/>
            <person name="Nagy L.G."/>
            <person name="Floudas D."/>
            <person name="Copeland A."/>
            <person name="Barry K.W."/>
            <person name="Cichocki N."/>
            <person name="Veneault-Fourrey C."/>
            <person name="LaButti K."/>
            <person name="Lindquist E.A."/>
            <person name="Lipzen A."/>
            <person name="Lundell T."/>
            <person name="Morin E."/>
            <person name="Murat C."/>
            <person name="Sun H."/>
            <person name="Tunlid A."/>
            <person name="Henrissat B."/>
            <person name="Grigoriev I.V."/>
            <person name="Hibbett D.S."/>
            <person name="Martin F."/>
            <person name="Nordberg H.P."/>
            <person name="Cantor M.N."/>
            <person name="Hua S.X."/>
        </authorList>
    </citation>
    <scope>NUCLEOTIDE SEQUENCE [LARGE SCALE GENOMIC DNA]</scope>
    <source>
        <strain evidence="7 8">Zn</strain>
    </source>
</reference>
<dbReference type="InterPro" id="IPR050416">
    <property type="entry name" value="FAD-linked_Oxidoreductase"/>
</dbReference>
<evidence type="ECO:0000313" key="8">
    <source>
        <dbReference type="Proteomes" id="UP000054321"/>
    </source>
</evidence>
<keyword evidence="4" id="KW-0560">Oxidoreductase</keyword>
<feature type="domain" description="FAD-binding PCMH-type" evidence="6">
    <location>
        <begin position="62"/>
        <end position="231"/>
    </location>
</feature>
<dbReference type="STRING" id="913774.A0A0C3HN01"/>
<keyword evidence="5" id="KW-0732">Signal</keyword>
<evidence type="ECO:0000256" key="5">
    <source>
        <dbReference type="SAM" id="SignalP"/>
    </source>
</evidence>
<dbReference type="GO" id="GO:0016491">
    <property type="term" value="F:oxidoreductase activity"/>
    <property type="evidence" value="ECO:0007669"/>
    <property type="project" value="UniProtKB-KW"/>
</dbReference>
<keyword evidence="8" id="KW-1185">Reference proteome</keyword>
<dbReference type="InterPro" id="IPR016166">
    <property type="entry name" value="FAD-bd_PCMH"/>
</dbReference>
<keyword evidence="3" id="KW-0274">FAD</keyword>
<dbReference type="PANTHER" id="PTHR42973:SF13">
    <property type="entry name" value="FAD-BINDING PCMH-TYPE DOMAIN-CONTAINING PROTEIN"/>
    <property type="match status" value="1"/>
</dbReference>
<dbReference type="Gene3D" id="3.30.43.10">
    <property type="entry name" value="Uridine Diphospho-n-acetylenolpyruvylglucosamine Reductase, domain 2"/>
    <property type="match status" value="1"/>
</dbReference>
<dbReference type="Gene3D" id="3.40.462.20">
    <property type="match status" value="1"/>
</dbReference>
<dbReference type="InParanoid" id="A0A0C3HN01"/>
<gene>
    <name evidence="7" type="ORF">OIDMADRAFT_158416</name>
</gene>
<dbReference type="InterPro" id="IPR036318">
    <property type="entry name" value="FAD-bd_PCMH-like_sf"/>
</dbReference>
<organism evidence="7 8">
    <name type="scientific">Oidiodendron maius (strain Zn)</name>
    <dbReference type="NCBI Taxonomy" id="913774"/>
    <lineage>
        <taxon>Eukaryota</taxon>
        <taxon>Fungi</taxon>
        <taxon>Dikarya</taxon>
        <taxon>Ascomycota</taxon>
        <taxon>Pezizomycotina</taxon>
        <taxon>Leotiomycetes</taxon>
        <taxon>Leotiomycetes incertae sedis</taxon>
        <taxon>Myxotrichaceae</taxon>
        <taxon>Oidiodendron</taxon>
    </lineage>
</organism>
<accession>A0A0C3HN01</accession>
<dbReference type="PANTHER" id="PTHR42973">
    <property type="entry name" value="BINDING OXIDOREDUCTASE, PUTATIVE (AFU_ORTHOLOGUE AFUA_1G17690)-RELATED"/>
    <property type="match status" value="1"/>
</dbReference>
<evidence type="ECO:0000259" key="6">
    <source>
        <dbReference type="PROSITE" id="PS51387"/>
    </source>
</evidence>
<reference evidence="8" key="2">
    <citation type="submission" date="2015-01" db="EMBL/GenBank/DDBJ databases">
        <title>Evolutionary Origins and Diversification of the Mycorrhizal Mutualists.</title>
        <authorList>
            <consortium name="DOE Joint Genome Institute"/>
            <consortium name="Mycorrhizal Genomics Consortium"/>
            <person name="Kohler A."/>
            <person name="Kuo A."/>
            <person name="Nagy L.G."/>
            <person name="Floudas D."/>
            <person name="Copeland A."/>
            <person name="Barry K.W."/>
            <person name="Cichocki N."/>
            <person name="Veneault-Fourrey C."/>
            <person name="LaButti K."/>
            <person name="Lindquist E.A."/>
            <person name="Lipzen A."/>
            <person name="Lundell T."/>
            <person name="Morin E."/>
            <person name="Murat C."/>
            <person name="Riley R."/>
            <person name="Ohm R."/>
            <person name="Sun H."/>
            <person name="Tunlid A."/>
            <person name="Henrissat B."/>
            <person name="Grigoriev I.V."/>
            <person name="Hibbett D.S."/>
            <person name="Martin F."/>
        </authorList>
    </citation>
    <scope>NUCLEOTIDE SEQUENCE [LARGE SCALE GENOMIC DNA]</scope>
    <source>
        <strain evidence="8">Zn</strain>
    </source>
</reference>
<dbReference type="InterPro" id="IPR016169">
    <property type="entry name" value="FAD-bd_PCMH_sub2"/>
</dbReference>
<comment type="similarity">
    <text evidence="1">Belongs to the oxygen-dependent FAD-linked oxidoreductase family.</text>
</comment>
<protein>
    <recommendedName>
        <fullName evidence="6">FAD-binding PCMH-type domain-containing protein</fullName>
    </recommendedName>
</protein>
<evidence type="ECO:0000256" key="4">
    <source>
        <dbReference type="ARBA" id="ARBA00023002"/>
    </source>
</evidence>
<proteinExistence type="inferred from homology"/>
<dbReference type="GO" id="GO:0071949">
    <property type="term" value="F:FAD binding"/>
    <property type="evidence" value="ECO:0007669"/>
    <property type="project" value="InterPro"/>
</dbReference>
<dbReference type="Gene3D" id="3.30.465.10">
    <property type="match status" value="1"/>
</dbReference>
<dbReference type="SUPFAM" id="SSF56176">
    <property type="entry name" value="FAD-binding/transporter-associated domain-like"/>
    <property type="match status" value="1"/>
</dbReference>
<evidence type="ECO:0000313" key="7">
    <source>
        <dbReference type="EMBL" id="KIN03677.1"/>
    </source>
</evidence>
<dbReference type="EMBL" id="KN832873">
    <property type="protein sequence ID" value="KIN03677.1"/>
    <property type="molecule type" value="Genomic_DNA"/>
</dbReference>
<evidence type="ECO:0000256" key="3">
    <source>
        <dbReference type="ARBA" id="ARBA00022827"/>
    </source>
</evidence>
<dbReference type="Proteomes" id="UP000054321">
    <property type="component" value="Unassembled WGS sequence"/>
</dbReference>
<evidence type="ECO:0000256" key="1">
    <source>
        <dbReference type="ARBA" id="ARBA00005466"/>
    </source>
</evidence>
<dbReference type="HOGENOM" id="CLU_018354_1_0_1"/>
<dbReference type="OrthoDB" id="2151789at2759"/>
<sequence length="481" mass="51288">MLPVLSPLLLTSALAAVLSDRQTLAGSNVCDQIAGSISGQVYTPLDLTSHYSQDIEHFMSSSSENPMCVVEVTGTEDVSAIMKIVASTRTPFAVKSGGHASNPSFSSTTGVHISLAKLTQIILSAEKTTIELGMGNHWTDVYTALNGTGVNVVGGRVVGPGTGGFTLGGGYSWLTDQYGLTSDTVISYNLVLPNGTATVVDANNPDLFFALKGGLNRFGVVTSIVYKTVPQPDLVYGGIQLFDSSAVPALIEATVAFQTDNADPKAQVILTLNGGTDPGAILLSFYDGAERPAAFDPYNNINPNLDTLAVQTFASFSQAAPSTLVSGNRGAFATLSTSGLTKNFLTAVANESTYYGDLALLHSGLLLSYDIEPFLKYGEYATDSAFPHSNSPLPLNLYFSWSLETEDSFWRGIMQQSINHLTEVSRKEGIYDPQMYAYPNYALDTYTGPQLYGPTNAARLKVIQEQYDPEEVMLLAGGFSL</sequence>
<feature type="chain" id="PRO_5013085137" description="FAD-binding PCMH-type domain-containing protein" evidence="5">
    <location>
        <begin position="16"/>
        <end position="481"/>
    </location>
</feature>
<keyword evidence="2" id="KW-0285">Flavoprotein</keyword>
<dbReference type="InterPro" id="IPR016167">
    <property type="entry name" value="FAD-bd_PCMH_sub1"/>
</dbReference>
<dbReference type="PROSITE" id="PS51387">
    <property type="entry name" value="FAD_PCMH"/>
    <property type="match status" value="1"/>
</dbReference>
<dbReference type="InterPro" id="IPR006094">
    <property type="entry name" value="Oxid_FAD_bind_N"/>
</dbReference>